<keyword evidence="4 7" id="KW-1133">Transmembrane helix</keyword>
<feature type="transmembrane region" description="Helical" evidence="7">
    <location>
        <begin position="77"/>
        <end position="99"/>
    </location>
</feature>
<feature type="transmembrane region" description="Helical" evidence="7">
    <location>
        <begin position="407"/>
        <end position="428"/>
    </location>
</feature>
<dbReference type="NCBIfam" id="NF037982">
    <property type="entry name" value="Nramp_1"/>
    <property type="match status" value="1"/>
</dbReference>
<sequence>MPDAVPTHRTSRTSGESHRFDSGDSSTSPAPRAGRSARLVRLLALMGPAFVAGAWQFGPGNLTSAVQAGSRFGYSLIWVLVISTVLMIAFTDMSVRIALVSRDSVVETVKRTLGRAVGGAAGLGVFVIALMFSVGNAVGAGLGLSLVLGGSPVWWTFACTAVVATFLFTRGLYGVIEKVLLAMIATMAVCFVITAVLSRPDWTGAAAGLVPTIPPGTGLLLVALVGTNFSINAAFYTGYASRERGLHRDQYRETTLADTIPGIVAPGIMTALVIIASAAVLRDEQGASLAELAGVLEPIAGQTGRIIFALGFFGAAFSSMLANATAGGTLLSDGLGWGNQLSSGRVRLAILGVLAFGATVTAVAGGSPIQLIITAQALTVVVAPLLGILLVILANNRRLMGDLRNRWWHNPLAALGLAAILATCYSLITSFS</sequence>
<keyword evidence="3 7" id="KW-0812">Transmembrane</keyword>
<keyword evidence="9" id="KW-1185">Reference proteome</keyword>
<accession>A0AAE4CQ33</accession>
<feature type="region of interest" description="Disordered" evidence="6">
    <location>
        <begin position="1"/>
        <end position="33"/>
    </location>
</feature>
<dbReference type="GO" id="GO:0005384">
    <property type="term" value="F:manganese ion transmembrane transporter activity"/>
    <property type="evidence" value="ECO:0007669"/>
    <property type="project" value="TreeGrafter"/>
</dbReference>
<dbReference type="PANTHER" id="PTHR11706">
    <property type="entry name" value="SOLUTE CARRIER PROTEIN FAMILY 11 MEMBER"/>
    <property type="match status" value="1"/>
</dbReference>
<dbReference type="InterPro" id="IPR001046">
    <property type="entry name" value="NRAMP_fam"/>
</dbReference>
<organism evidence="8 9">
    <name type="scientific">Haloactinomyces albus</name>
    <dbReference type="NCBI Taxonomy" id="1352928"/>
    <lineage>
        <taxon>Bacteria</taxon>
        <taxon>Bacillati</taxon>
        <taxon>Actinomycetota</taxon>
        <taxon>Actinomycetes</taxon>
        <taxon>Actinopolysporales</taxon>
        <taxon>Actinopolysporaceae</taxon>
        <taxon>Haloactinomyces</taxon>
    </lineage>
</organism>
<comment type="caution">
    <text evidence="8">The sequence shown here is derived from an EMBL/GenBank/DDBJ whole genome shotgun (WGS) entry which is preliminary data.</text>
</comment>
<evidence type="ECO:0000256" key="6">
    <source>
        <dbReference type="SAM" id="MobiDB-lite"/>
    </source>
</evidence>
<dbReference type="GO" id="GO:0034755">
    <property type="term" value="P:iron ion transmembrane transport"/>
    <property type="evidence" value="ECO:0007669"/>
    <property type="project" value="TreeGrafter"/>
</dbReference>
<dbReference type="Proteomes" id="UP001180845">
    <property type="component" value="Unassembled WGS sequence"/>
</dbReference>
<evidence type="ECO:0000256" key="3">
    <source>
        <dbReference type="ARBA" id="ARBA00022692"/>
    </source>
</evidence>
<evidence type="ECO:0000256" key="7">
    <source>
        <dbReference type="SAM" id="Phobius"/>
    </source>
</evidence>
<dbReference type="EMBL" id="JAVDXW010000001">
    <property type="protein sequence ID" value="MDR7303702.1"/>
    <property type="molecule type" value="Genomic_DNA"/>
</dbReference>
<feature type="transmembrane region" description="Helical" evidence="7">
    <location>
        <begin position="153"/>
        <end position="173"/>
    </location>
</feature>
<proteinExistence type="predicted"/>
<dbReference type="GO" id="GO:0005886">
    <property type="term" value="C:plasma membrane"/>
    <property type="evidence" value="ECO:0007669"/>
    <property type="project" value="TreeGrafter"/>
</dbReference>
<feature type="transmembrane region" description="Helical" evidence="7">
    <location>
        <begin position="260"/>
        <end position="281"/>
    </location>
</feature>
<feature type="transmembrane region" description="Helical" evidence="7">
    <location>
        <begin position="346"/>
        <end position="365"/>
    </location>
</feature>
<feature type="transmembrane region" description="Helical" evidence="7">
    <location>
        <begin position="180"/>
        <end position="198"/>
    </location>
</feature>
<protein>
    <submittedName>
        <fullName evidence="8">Mn2+/Fe2+ NRAMP family transporter</fullName>
    </submittedName>
</protein>
<name>A0AAE4CQ33_9ACTN</name>
<feature type="transmembrane region" description="Helical" evidence="7">
    <location>
        <begin position="306"/>
        <end position="326"/>
    </location>
</feature>
<gene>
    <name evidence="8" type="ORF">JOF55_003883</name>
</gene>
<evidence type="ECO:0000313" key="8">
    <source>
        <dbReference type="EMBL" id="MDR7303702.1"/>
    </source>
</evidence>
<evidence type="ECO:0000256" key="4">
    <source>
        <dbReference type="ARBA" id="ARBA00022989"/>
    </source>
</evidence>
<evidence type="ECO:0000256" key="1">
    <source>
        <dbReference type="ARBA" id="ARBA00004141"/>
    </source>
</evidence>
<dbReference type="PANTHER" id="PTHR11706:SF33">
    <property type="entry name" value="NATURAL RESISTANCE-ASSOCIATED MACROPHAGE PROTEIN 2"/>
    <property type="match status" value="1"/>
</dbReference>
<feature type="transmembrane region" description="Helical" evidence="7">
    <location>
        <begin position="39"/>
        <end position="57"/>
    </location>
</feature>
<feature type="transmembrane region" description="Helical" evidence="7">
    <location>
        <begin position="120"/>
        <end position="147"/>
    </location>
</feature>
<evidence type="ECO:0000256" key="5">
    <source>
        <dbReference type="ARBA" id="ARBA00023136"/>
    </source>
</evidence>
<dbReference type="Pfam" id="PF01566">
    <property type="entry name" value="Nramp"/>
    <property type="match status" value="1"/>
</dbReference>
<feature type="transmembrane region" description="Helical" evidence="7">
    <location>
        <begin position="371"/>
        <end position="395"/>
    </location>
</feature>
<reference evidence="8" key="1">
    <citation type="submission" date="2023-07" db="EMBL/GenBank/DDBJ databases">
        <title>Sequencing the genomes of 1000 actinobacteria strains.</title>
        <authorList>
            <person name="Klenk H.-P."/>
        </authorList>
    </citation>
    <scope>NUCLEOTIDE SEQUENCE</scope>
    <source>
        <strain evidence="8">DSM 45977</strain>
    </source>
</reference>
<dbReference type="AlphaFoldDB" id="A0AAE4CQ33"/>
<feature type="transmembrane region" description="Helical" evidence="7">
    <location>
        <begin position="218"/>
        <end position="239"/>
    </location>
</feature>
<comment type="subcellular location">
    <subcellularLocation>
        <location evidence="1">Membrane</location>
        <topology evidence="1">Multi-pass membrane protein</topology>
    </subcellularLocation>
</comment>
<keyword evidence="5 7" id="KW-0472">Membrane</keyword>
<dbReference type="GO" id="GO:0015086">
    <property type="term" value="F:cadmium ion transmembrane transporter activity"/>
    <property type="evidence" value="ECO:0007669"/>
    <property type="project" value="TreeGrafter"/>
</dbReference>
<evidence type="ECO:0000313" key="9">
    <source>
        <dbReference type="Proteomes" id="UP001180845"/>
    </source>
</evidence>
<keyword evidence="2" id="KW-0813">Transport</keyword>
<evidence type="ECO:0000256" key="2">
    <source>
        <dbReference type="ARBA" id="ARBA00022448"/>
    </source>
</evidence>